<dbReference type="EMBL" id="BARW01002783">
    <property type="protein sequence ID" value="GAI60126.1"/>
    <property type="molecule type" value="Genomic_DNA"/>
</dbReference>
<protein>
    <submittedName>
        <fullName evidence="1">Uncharacterized protein</fullName>
    </submittedName>
</protein>
<organism evidence="1">
    <name type="scientific">marine sediment metagenome</name>
    <dbReference type="NCBI Taxonomy" id="412755"/>
    <lineage>
        <taxon>unclassified sequences</taxon>
        <taxon>metagenomes</taxon>
        <taxon>ecological metagenomes</taxon>
    </lineage>
</organism>
<dbReference type="AlphaFoldDB" id="X1QZ65"/>
<evidence type="ECO:0000313" key="1">
    <source>
        <dbReference type="EMBL" id="GAI60126.1"/>
    </source>
</evidence>
<reference evidence="1" key="1">
    <citation type="journal article" date="2014" name="Front. Microbiol.">
        <title>High frequency of phylogenetically diverse reductive dehalogenase-homologous genes in deep subseafloor sedimentary metagenomes.</title>
        <authorList>
            <person name="Kawai M."/>
            <person name="Futagami T."/>
            <person name="Toyoda A."/>
            <person name="Takaki Y."/>
            <person name="Nishi S."/>
            <person name="Hori S."/>
            <person name="Arai W."/>
            <person name="Tsubouchi T."/>
            <person name="Morono Y."/>
            <person name="Uchiyama I."/>
            <person name="Ito T."/>
            <person name="Fujiyama A."/>
            <person name="Inagaki F."/>
            <person name="Takami H."/>
        </authorList>
    </citation>
    <scope>NUCLEOTIDE SEQUENCE</scope>
    <source>
        <strain evidence="1">Expedition CK06-06</strain>
    </source>
</reference>
<gene>
    <name evidence="1" type="ORF">S12H4_07515</name>
</gene>
<accession>X1QZ65</accession>
<sequence>MKQIYARSFTVIFSTGDSGYVYSDKISPGKVLRVETCFAYAPERQASEEIILGIQDGAEKIIIRAAAPLATQKGVANDNPFSMGEGDQLFAYFPNAGDAEKLAIHVIGVLYTLDEWRKTRE</sequence>
<comment type="caution">
    <text evidence="1">The sequence shown here is derived from an EMBL/GenBank/DDBJ whole genome shotgun (WGS) entry which is preliminary data.</text>
</comment>
<proteinExistence type="predicted"/>
<name>X1QZ65_9ZZZZ</name>